<dbReference type="Gene3D" id="3.40.50.1000">
    <property type="entry name" value="HAD superfamily/HAD-like"/>
    <property type="match status" value="1"/>
</dbReference>
<dbReference type="Proteomes" id="UP000287171">
    <property type="component" value="Unassembled WGS sequence"/>
</dbReference>
<dbReference type="SFLD" id="SFLDS00003">
    <property type="entry name" value="Haloacid_Dehalogenase"/>
    <property type="match status" value="1"/>
</dbReference>
<organism evidence="1 2">
    <name type="scientific">Dictyobacter alpinus</name>
    <dbReference type="NCBI Taxonomy" id="2014873"/>
    <lineage>
        <taxon>Bacteria</taxon>
        <taxon>Bacillati</taxon>
        <taxon>Chloroflexota</taxon>
        <taxon>Ktedonobacteria</taxon>
        <taxon>Ktedonobacterales</taxon>
        <taxon>Dictyobacteraceae</taxon>
        <taxon>Dictyobacter</taxon>
    </lineage>
</organism>
<name>A0A402BHX2_9CHLR</name>
<keyword evidence="1" id="KW-0378">Hydrolase</keyword>
<dbReference type="GO" id="GO:0005829">
    <property type="term" value="C:cytosol"/>
    <property type="evidence" value="ECO:0007669"/>
    <property type="project" value="TreeGrafter"/>
</dbReference>
<protein>
    <submittedName>
        <fullName evidence="1">Phosphonoacetaldehyde hydrolase</fullName>
    </submittedName>
</protein>
<evidence type="ECO:0000313" key="1">
    <source>
        <dbReference type="EMBL" id="GCE31008.1"/>
    </source>
</evidence>
<evidence type="ECO:0000313" key="2">
    <source>
        <dbReference type="Proteomes" id="UP000287171"/>
    </source>
</evidence>
<dbReference type="PANTHER" id="PTHR43434:SF19">
    <property type="entry name" value="PHOSPHONOACETALDEHYDE HYDROLASE"/>
    <property type="match status" value="1"/>
</dbReference>
<dbReference type="Pfam" id="PF00702">
    <property type="entry name" value="Hydrolase"/>
    <property type="match status" value="1"/>
</dbReference>
<dbReference type="PANTHER" id="PTHR43434">
    <property type="entry name" value="PHOSPHOGLYCOLATE PHOSPHATASE"/>
    <property type="match status" value="1"/>
</dbReference>
<dbReference type="InterPro" id="IPR036412">
    <property type="entry name" value="HAD-like_sf"/>
</dbReference>
<dbReference type="GO" id="GO:0006281">
    <property type="term" value="P:DNA repair"/>
    <property type="evidence" value="ECO:0007669"/>
    <property type="project" value="TreeGrafter"/>
</dbReference>
<proteinExistence type="predicted"/>
<gene>
    <name evidence="1" type="ORF">KDA_64920</name>
</gene>
<accession>A0A402BHX2</accession>
<dbReference type="SFLD" id="SFLDG01129">
    <property type="entry name" value="C1.5:_HAD__Beta-PGM__Phosphata"/>
    <property type="match status" value="1"/>
</dbReference>
<dbReference type="EMBL" id="BIFT01000002">
    <property type="protein sequence ID" value="GCE31008.1"/>
    <property type="molecule type" value="Genomic_DNA"/>
</dbReference>
<dbReference type="AlphaFoldDB" id="A0A402BHX2"/>
<dbReference type="RefSeq" id="WP_161982570.1">
    <property type="nucleotide sequence ID" value="NZ_BIFT01000002.1"/>
</dbReference>
<dbReference type="SUPFAM" id="SSF56784">
    <property type="entry name" value="HAD-like"/>
    <property type="match status" value="1"/>
</dbReference>
<reference evidence="2" key="1">
    <citation type="submission" date="2018-12" db="EMBL/GenBank/DDBJ databases">
        <title>Tengunoibacter tsumagoiensis gen. nov., sp. nov., Dictyobacter kobayashii sp. nov., D. alpinus sp. nov., and D. joshuensis sp. nov. and description of Dictyobacteraceae fam. nov. within the order Ktedonobacterales isolated from Tengu-no-mugimeshi.</title>
        <authorList>
            <person name="Wang C.M."/>
            <person name="Zheng Y."/>
            <person name="Sakai Y."/>
            <person name="Toyoda A."/>
            <person name="Minakuchi Y."/>
            <person name="Abe K."/>
            <person name="Yokota A."/>
            <person name="Yabe S."/>
        </authorList>
    </citation>
    <scope>NUCLEOTIDE SEQUENCE [LARGE SCALE GENOMIC DNA]</scope>
    <source>
        <strain evidence="2">Uno16</strain>
    </source>
</reference>
<dbReference type="InterPro" id="IPR050155">
    <property type="entry name" value="HAD-like_hydrolase_sf"/>
</dbReference>
<dbReference type="InterPro" id="IPR023198">
    <property type="entry name" value="PGP-like_dom2"/>
</dbReference>
<dbReference type="GO" id="GO:0008967">
    <property type="term" value="F:phosphoglycolate phosphatase activity"/>
    <property type="evidence" value="ECO:0007669"/>
    <property type="project" value="TreeGrafter"/>
</dbReference>
<sequence>MGPIQLVVFDMAGTTVDDTGNRVLTCLIEAARIHELPGTPDELNALMGMNKREVFEMLTEQKLGETSDTSRHMAQEALATFVELMKEAYAQNVAAIAGAEETFAFLKERGIKIALDTGFDAVIGGIILERLNWLDRYVDCAIFSSDVSRGRPAPFMIFRAMEQLDIQDVRQVMKLGDSPADMDEGSNAGCGEVIGVLSGAHTAETLGRQRHTRIIASVADLPALFS</sequence>
<comment type="caution">
    <text evidence="1">The sequence shown here is derived from an EMBL/GenBank/DDBJ whole genome shotgun (WGS) entry which is preliminary data.</text>
</comment>
<dbReference type="InterPro" id="IPR023214">
    <property type="entry name" value="HAD_sf"/>
</dbReference>
<dbReference type="Gene3D" id="1.10.150.240">
    <property type="entry name" value="Putative phosphatase, domain 2"/>
    <property type="match status" value="1"/>
</dbReference>
<keyword evidence="2" id="KW-1185">Reference proteome</keyword>